<dbReference type="OrthoDB" id="446723at2759"/>
<dbReference type="GeneID" id="54296605"/>
<keyword evidence="4" id="KW-1185">Reference proteome</keyword>
<feature type="domain" description="AB hydrolase-1" evidence="2">
    <location>
        <begin position="129"/>
        <end position="343"/>
    </location>
</feature>
<organism evidence="3 4">
    <name type="scientific">Aplosporella prunicola CBS 121167</name>
    <dbReference type="NCBI Taxonomy" id="1176127"/>
    <lineage>
        <taxon>Eukaryota</taxon>
        <taxon>Fungi</taxon>
        <taxon>Dikarya</taxon>
        <taxon>Ascomycota</taxon>
        <taxon>Pezizomycotina</taxon>
        <taxon>Dothideomycetes</taxon>
        <taxon>Dothideomycetes incertae sedis</taxon>
        <taxon>Botryosphaeriales</taxon>
        <taxon>Aplosporellaceae</taxon>
        <taxon>Aplosporella</taxon>
    </lineage>
</organism>
<sequence length="420" mass="45764">MPALAPTLKKSYWVLAGFGAAYAIFMLCLTNVTLQRHALYANKLVNAWWVDTEKPQSFGFAKNQVTAFNITTPDHEQLYAWHILPLNVYAEHEVELAAASSGPVHDLAQSLSFSLLKKDPNARLVINFHGNAGNVAQGWRTDTYRSLSSLPNVHILTVDYRGFGHSTGSPTEAGLIVDATTLVKYALEILQIPPHRIVIVGQSLGTAVASAVGLQFADPAAALSMVPSGQTGFAALNASFSAETVKPVDFAGIILVAPFTSLPVLVESYRIFGVLPLLSPLRPYPKLQTWLRQHIVDTWDSMARISTMIGAIAADESRKFRLHIIHAKNDFDIRWTYGETLFQNASSTFVKLTGQEEADVHQQYIEADGGRSAMTKITKDSHGRQVILDLLAYGGHNRIVTFAPVALAVLRAFDAAAATA</sequence>
<evidence type="ECO:0000313" key="3">
    <source>
        <dbReference type="EMBL" id="KAF2141007.1"/>
    </source>
</evidence>
<protein>
    <recommendedName>
        <fullName evidence="2">AB hydrolase-1 domain-containing protein</fullName>
    </recommendedName>
</protein>
<name>A0A6A6BDL9_9PEZI</name>
<proteinExistence type="predicted"/>
<dbReference type="AlphaFoldDB" id="A0A6A6BDL9"/>
<keyword evidence="1" id="KW-1133">Transmembrane helix</keyword>
<evidence type="ECO:0000313" key="4">
    <source>
        <dbReference type="Proteomes" id="UP000799438"/>
    </source>
</evidence>
<dbReference type="PANTHER" id="PTHR12277">
    <property type="entry name" value="ALPHA/BETA HYDROLASE DOMAIN-CONTAINING PROTEIN"/>
    <property type="match status" value="1"/>
</dbReference>
<keyword evidence="1" id="KW-0812">Transmembrane</keyword>
<keyword evidence="1" id="KW-0472">Membrane</keyword>
<dbReference type="Gene3D" id="3.40.50.1820">
    <property type="entry name" value="alpha/beta hydrolase"/>
    <property type="match status" value="1"/>
</dbReference>
<evidence type="ECO:0000256" key="1">
    <source>
        <dbReference type="SAM" id="Phobius"/>
    </source>
</evidence>
<gene>
    <name evidence="3" type="ORF">K452DRAFT_272788</name>
</gene>
<dbReference type="Pfam" id="PF12697">
    <property type="entry name" value="Abhydrolase_6"/>
    <property type="match status" value="1"/>
</dbReference>
<dbReference type="Proteomes" id="UP000799438">
    <property type="component" value="Unassembled WGS sequence"/>
</dbReference>
<dbReference type="EMBL" id="ML995488">
    <property type="protein sequence ID" value="KAF2141007.1"/>
    <property type="molecule type" value="Genomic_DNA"/>
</dbReference>
<dbReference type="PANTHER" id="PTHR12277:SF81">
    <property type="entry name" value="PROTEIN ABHD13"/>
    <property type="match status" value="1"/>
</dbReference>
<dbReference type="RefSeq" id="XP_033396720.1">
    <property type="nucleotide sequence ID" value="XM_033539109.1"/>
</dbReference>
<dbReference type="InterPro" id="IPR000073">
    <property type="entry name" value="AB_hydrolase_1"/>
</dbReference>
<reference evidence="3" key="1">
    <citation type="journal article" date="2020" name="Stud. Mycol.">
        <title>101 Dothideomycetes genomes: a test case for predicting lifestyles and emergence of pathogens.</title>
        <authorList>
            <person name="Haridas S."/>
            <person name="Albert R."/>
            <person name="Binder M."/>
            <person name="Bloem J."/>
            <person name="Labutti K."/>
            <person name="Salamov A."/>
            <person name="Andreopoulos B."/>
            <person name="Baker S."/>
            <person name="Barry K."/>
            <person name="Bills G."/>
            <person name="Bluhm B."/>
            <person name="Cannon C."/>
            <person name="Castanera R."/>
            <person name="Culley D."/>
            <person name="Daum C."/>
            <person name="Ezra D."/>
            <person name="Gonzalez J."/>
            <person name="Henrissat B."/>
            <person name="Kuo A."/>
            <person name="Liang C."/>
            <person name="Lipzen A."/>
            <person name="Lutzoni F."/>
            <person name="Magnuson J."/>
            <person name="Mondo S."/>
            <person name="Nolan M."/>
            <person name="Ohm R."/>
            <person name="Pangilinan J."/>
            <person name="Park H.-J."/>
            <person name="Ramirez L."/>
            <person name="Alfaro M."/>
            <person name="Sun H."/>
            <person name="Tritt A."/>
            <person name="Yoshinaga Y."/>
            <person name="Zwiers L.-H."/>
            <person name="Turgeon B."/>
            <person name="Goodwin S."/>
            <person name="Spatafora J."/>
            <person name="Crous P."/>
            <person name="Grigoriev I."/>
        </authorList>
    </citation>
    <scope>NUCLEOTIDE SEQUENCE</scope>
    <source>
        <strain evidence="3">CBS 121167</strain>
    </source>
</reference>
<accession>A0A6A6BDL9</accession>
<feature type="transmembrane region" description="Helical" evidence="1">
    <location>
        <begin position="12"/>
        <end position="34"/>
    </location>
</feature>
<dbReference type="InterPro" id="IPR029058">
    <property type="entry name" value="AB_hydrolase_fold"/>
</dbReference>
<evidence type="ECO:0000259" key="2">
    <source>
        <dbReference type="Pfam" id="PF12697"/>
    </source>
</evidence>
<dbReference type="SUPFAM" id="SSF53474">
    <property type="entry name" value="alpha/beta-Hydrolases"/>
    <property type="match status" value="1"/>
</dbReference>